<evidence type="ECO:0000256" key="7">
    <source>
        <dbReference type="ARBA" id="ARBA00023235"/>
    </source>
</evidence>
<evidence type="ECO:0000256" key="6">
    <source>
        <dbReference type="ARBA" id="ARBA00022833"/>
    </source>
</evidence>
<protein>
    <recommendedName>
        <fullName evidence="4">mannose-6-phosphate isomerase</fullName>
        <ecNumber evidence="4">5.3.1.8</ecNumber>
    </recommendedName>
</protein>
<organism evidence="10 11">
    <name type="scientific">Micrococcoides hystricis</name>
    <dbReference type="NCBI Taxonomy" id="1572761"/>
    <lineage>
        <taxon>Bacteria</taxon>
        <taxon>Bacillati</taxon>
        <taxon>Actinomycetota</taxon>
        <taxon>Actinomycetes</taxon>
        <taxon>Micrococcales</taxon>
        <taxon>Micrococcaceae</taxon>
        <taxon>Micrococcoides</taxon>
    </lineage>
</organism>
<evidence type="ECO:0000256" key="1">
    <source>
        <dbReference type="ARBA" id="ARBA00000757"/>
    </source>
</evidence>
<dbReference type="PANTHER" id="PTHR10309:SF0">
    <property type="entry name" value="MANNOSE-6-PHOSPHATE ISOMERASE"/>
    <property type="match status" value="1"/>
</dbReference>
<keyword evidence="6" id="KW-0862">Zinc</keyword>
<dbReference type="SUPFAM" id="SSF51182">
    <property type="entry name" value="RmlC-like cupins"/>
    <property type="match status" value="1"/>
</dbReference>
<evidence type="ECO:0000256" key="2">
    <source>
        <dbReference type="ARBA" id="ARBA00001947"/>
    </source>
</evidence>
<dbReference type="Pfam" id="PF20511">
    <property type="entry name" value="PMI_typeI_cat"/>
    <property type="match status" value="2"/>
</dbReference>
<dbReference type="PIRSF" id="PIRSF001480">
    <property type="entry name" value="Mannose-6-phosphate_isomerase"/>
    <property type="match status" value="1"/>
</dbReference>
<evidence type="ECO:0000256" key="3">
    <source>
        <dbReference type="ARBA" id="ARBA00010772"/>
    </source>
</evidence>
<dbReference type="InterPro" id="IPR001250">
    <property type="entry name" value="Man6P_Isoase-1"/>
</dbReference>
<evidence type="ECO:0000256" key="4">
    <source>
        <dbReference type="ARBA" id="ARBA00011956"/>
    </source>
</evidence>
<gene>
    <name evidence="10" type="primary">manA</name>
    <name evidence="10" type="ORF">ACFFFR_06480</name>
</gene>
<accession>A0ABV6PA90</accession>
<evidence type="ECO:0000256" key="8">
    <source>
        <dbReference type="SAM" id="MobiDB-lite"/>
    </source>
</evidence>
<keyword evidence="7 10" id="KW-0413">Isomerase</keyword>
<keyword evidence="5" id="KW-0479">Metal-binding</keyword>
<dbReference type="PANTHER" id="PTHR10309">
    <property type="entry name" value="MANNOSE-6-PHOSPHATE ISOMERASE"/>
    <property type="match status" value="1"/>
</dbReference>
<proteinExistence type="inferred from homology"/>
<dbReference type="InterPro" id="IPR018050">
    <property type="entry name" value="Pmannose_isomerase-type1_CS"/>
</dbReference>
<evidence type="ECO:0000313" key="10">
    <source>
        <dbReference type="EMBL" id="MFC0582028.1"/>
    </source>
</evidence>
<dbReference type="EMBL" id="JBHLUB010000028">
    <property type="protein sequence ID" value="MFC0582028.1"/>
    <property type="molecule type" value="Genomic_DNA"/>
</dbReference>
<dbReference type="EC" id="5.3.1.8" evidence="4"/>
<dbReference type="PROSITE" id="PS00965">
    <property type="entry name" value="PMI_I_1"/>
    <property type="match status" value="1"/>
</dbReference>
<comment type="caution">
    <text evidence="10">The sequence shown here is derived from an EMBL/GenBank/DDBJ whole genome shotgun (WGS) entry which is preliminary data.</text>
</comment>
<name>A0ABV6PA90_9MICC</name>
<feature type="domain" description="Phosphomannose isomerase type I catalytic" evidence="9">
    <location>
        <begin position="1"/>
        <end position="54"/>
    </location>
</feature>
<dbReference type="InterPro" id="IPR011051">
    <property type="entry name" value="RmlC_Cupin_sf"/>
</dbReference>
<dbReference type="Gene3D" id="1.10.441.10">
    <property type="entry name" value="Phosphomannose Isomerase, domain 2"/>
    <property type="match status" value="1"/>
</dbReference>
<dbReference type="Gene3D" id="2.60.120.10">
    <property type="entry name" value="Jelly Rolls"/>
    <property type="match status" value="2"/>
</dbReference>
<reference evidence="10 11" key="1">
    <citation type="submission" date="2024-09" db="EMBL/GenBank/DDBJ databases">
        <authorList>
            <person name="Sun Q."/>
            <person name="Mori K."/>
        </authorList>
    </citation>
    <scope>NUCLEOTIDE SEQUENCE [LARGE SCALE GENOMIC DNA]</scope>
    <source>
        <strain evidence="10 11">NCAIM B.02604</strain>
    </source>
</reference>
<evidence type="ECO:0000256" key="5">
    <source>
        <dbReference type="ARBA" id="ARBA00022723"/>
    </source>
</evidence>
<dbReference type="NCBIfam" id="TIGR00218">
    <property type="entry name" value="manA"/>
    <property type="match status" value="1"/>
</dbReference>
<dbReference type="InterPro" id="IPR016305">
    <property type="entry name" value="Mannose-6-P_Isomerase"/>
</dbReference>
<comment type="cofactor">
    <cofactor evidence="2">
        <name>Zn(2+)</name>
        <dbReference type="ChEBI" id="CHEBI:29105"/>
    </cofactor>
</comment>
<dbReference type="InterPro" id="IPR014710">
    <property type="entry name" value="RmlC-like_jellyroll"/>
</dbReference>
<dbReference type="RefSeq" id="WP_377458886.1">
    <property type="nucleotide sequence ID" value="NZ_JBHLUB010000028.1"/>
</dbReference>
<dbReference type="Proteomes" id="UP001589862">
    <property type="component" value="Unassembled WGS sequence"/>
</dbReference>
<comment type="similarity">
    <text evidence="3">Belongs to the mannose-6-phosphate isomerase type 1 family.</text>
</comment>
<feature type="region of interest" description="Disordered" evidence="8">
    <location>
        <begin position="369"/>
        <end position="396"/>
    </location>
</feature>
<sequence length="396" mass="42979">MYRLEHTVRHYAWGSRTAFSQLFDTEPSTQPEAELWFGTHPADPSYLADGRCLNELVELPYLLKVLAAEKPLSIQAHPCPSQARAGFERENALGLDLDHPERSYKDPNHKPELLLALTDFSALCGFRAWEDSQRSWQRLIELSSSYLQGEHAAGAARVLHQVNYALETQDYAAAVHAILGERAASSALTSALEQAAAANPDFVSHDLALETALQISRAFPADPGVLMALLLHRIDLVPGQAIYLSAGIIHAYLHGVGVEVMACSDNVLRGGLTDKHIDVDELVAVSCFEPSTDPLLSPTKVNEHVSTFAPDVSEFQLQTFRGGQRQPLSQPGPHIVLCVSGTITVGAGTEELTLEPGQAVYIPAEDTEPHISFHPEDNESQESPLAVSVTSGQSGL</sequence>
<comment type="catalytic activity">
    <reaction evidence="1">
        <text>D-mannose 6-phosphate = D-fructose 6-phosphate</text>
        <dbReference type="Rhea" id="RHEA:12356"/>
        <dbReference type="ChEBI" id="CHEBI:58735"/>
        <dbReference type="ChEBI" id="CHEBI:61527"/>
        <dbReference type="EC" id="5.3.1.8"/>
    </reaction>
</comment>
<dbReference type="PRINTS" id="PR00714">
    <property type="entry name" value="MAN6PISMRASE"/>
</dbReference>
<dbReference type="CDD" id="cd07011">
    <property type="entry name" value="cupin_PMI_type_I_N"/>
    <property type="match status" value="1"/>
</dbReference>
<dbReference type="InterPro" id="IPR046457">
    <property type="entry name" value="PMI_typeI_cat"/>
</dbReference>
<feature type="domain" description="Phosphomannose isomerase type I catalytic" evidence="9">
    <location>
        <begin position="58"/>
        <end position="127"/>
    </location>
</feature>
<keyword evidence="11" id="KW-1185">Reference proteome</keyword>
<evidence type="ECO:0000259" key="9">
    <source>
        <dbReference type="Pfam" id="PF20511"/>
    </source>
</evidence>
<dbReference type="GO" id="GO:0004476">
    <property type="term" value="F:mannose-6-phosphate isomerase activity"/>
    <property type="evidence" value="ECO:0007669"/>
    <property type="project" value="UniProtKB-EC"/>
</dbReference>
<evidence type="ECO:0000313" key="11">
    <source>
        <dbReference type="Proteomes" id="UP001589862"/>
    </source>
</evidence>